<name>A0ABU5KMF1_9BACL</name>
<comment type="caution">
    <text evidence="1">The sequence shown here is derived from an EMBL/GenBank/DDBJ whole genome shotgun (WGS) entry which is preliminary data.</text>
</comment>
<evidence type="ECO:0000313" key="2">
    <source>
        <dbReference type="Proteomes" id="UP001292084"/>
    </source>
</evidence>
<evidence type="ECO:0000313" key="1">
    <source>
        <dbReference type="EMBL" id="MDZ5712243.1"/>
    </source>
</evidence>
<protein>
    <submittedName>
        <fullName evidence="1">Phage head-tail connector protein</fullName>
    </submittedName>
</protein>
<dbReference type="RefSeq" id="WP_322421217.1">
    <property type="nucleotide sequence ID" value="NZ_JAXQNN010000002.1"/>
</dbReference>
<keyword evidence="2" id="KW-1185">Reference proteome</keyword>
<dbReference type="EMBL" id="JAXQNN010000002">
    <property type="protein sequence ID" value="MDZ5712243.1"/>
    <property type="molecule type" value="Genomic_DNA"/>
</dbReference>
<sequence length="103" mass="11662">MALDPLLNDLKEKLRITWTDEDDALDKLLKKSKHYIEGITGARNALAFDYSVDLTAAELVLEHSRYVYNNAGDEFQQNYHADLVRLQIQVAIKVGVTNEADTP</sequence>
<gene>
    <name evidence="1" type="ORF">UFB30_08370</name>
</gene>
<dbReference type="InterPro" id="IPR021146">
    <property type="entry name" value="Phage_gp6-like_head-tail"/>
</dbReference>
<proteinExistence type="predicted"/>
<dbReference type="Pfam" id="PF05135">
    <property type="entry name" value="Phage_connect_1"/>
    <property type="match status" value="1"/>
</dbReference>
<accession>A0ABU5KMF1</accession>
<reference evidence="1 2" key="1">
    <citation type="submission" date="2023-12" db="EMBL/GenBank/DDBJ databases">
        <title>Jeotgalibacillus haloalkaliphilus sp. nov., a novel salt-tolerant bacteria, isolated from the estuary of the Fenhe River into the Yellow River.</title>
        <authorList>
            <person name="Li Y."/>
        </authorList>
    </citation>
    <scope>NUCLEOTIDE SEQUENCE [LARGE SCALE GENOMIC DNA]</scope>
    <source>
        <strain evidence="1 2">HH7-29</strain>
    </source>
</reference>
<organism evidence="1 2">
    <name type="scientific">Jeotgalibacillus haloalkalitolerans</name>
    <dbReference type="NCBI Taxonomy" id="3104292"/>
    <lineage>
        <taxon>Bacteria</taxon>
        <taxon>Bacillati</taxon>
        <taxon>Bacillota</taxon>
        <taxon>Bacilli</taxon>
        <taxon>Bacillales</taxon>
        <taxon>Caryophanaceae</taxon>
        <taxon>Jeotgalibacillus</taxon>
    </lineage>
</organism>
<dbReference type="Proteomes" id="UP001292084">
    <property type="component" value="Unassembled WGS sequence"/>
</dbReference>